<accession>A0A8D9CEL8</accession>
<reference evidence="1" key="1">
    <citation type="submission" date="2021-06" db="EMBL/GenBank/DDBJ databases">
        <authorList>
            <person name="Gannon L."/>
            <person name="Redgwell R T."/>
            <person name="Michniewski S."/>
            <person name="Harrison D C."/>
            <person name="Millard A."/>
        </authorList>
    </citation>
    <scope>NUCLEOTIDE SEQUENCE</scope>
</reference>
<organism evidence="1">
    <name type="scientific">uncultured marine phage</name>
    <dbReference type="NCBI Taxonomy" id="707152"/>
    <lineage>
        <taxon>Viruses</taxon>
        <taxon>environmental samples</taxon>
    </lineage>
</organism>
<gene>
    <name evidence="1" type="ORF">SLAVMIC_00685</name>
</gene>
<evidence type="ECO:0000313" key="1">
    <source>
        <dbReference type="EMBL" id="CAG7581122.1"/>
    </source>
</evidence>
<proteinExistence type="predicted"/>
<protein>
    <submittedName>
        <fullName evidence="1">Uncharacterized protein</fullName>
    </submittedName>
</protein>
<name>A0A8D9CEL8_9VIRU</name>
<dbReference type="EMBL" id="OU342829">
    <property type="protein sequence ID" value="CAG7581122.1"/>
    <property type="molecule type" value="Genomic_DNA"/>
</dbReference>
<sequence length="117" mass="13765">MTKLEYYEELFKEFEKSEDKYKYNTLLALLDLLGVDLDNSWTEALIESLNSEFLPSDFQKKLEYMKSLNLFTGEEVEGLQEKVELMGMIFENNVPISNEVFLLDSFKEIESQINLQN</sequence>